<dbReference type="KEGG" id="alus:STSP2_00349"/>
<feature type="signal peptide" evidence="5">
    <location>
        <begin position="1"/>
        <end position="26"/>
    </location>
</feature>
<dbReference type="EMBL" id="CP019791">
    <property type="protein sequence ID" value="AQT67206.1"/>
    <property type="molecule type" value="Genomic_DNA"/>
</dbReference>
<dbReference type="Proteomes" id="UP000189674">
    <property type="component" value="Chromosome"/>
</dbReference>
<dbReference type="Pfam" id="PF03959">
    <property type="entry name" value="FSH1"/>
    <property type="match status" value="1"/>
</dbReference>
<dbReference type="GO" id="GO:0003847">
    <property type="term" value="F:1-alkyl-2-acetylglycerophosphocholine esterase activity"/>
    <property type="evidence" value="ECO:0007669"/>
    <property type="project" value="TreeGrafter"/>
</dbReference>
<reference evidence="8" key="1">
    <citation type="submission" date="2017-02" db="EMBL/GenBank/DDBJ databases">
        <title>Comparative genomics and description of representatives of a novel lineage of planctomycetes thriving in anoxic sediments.</title>
        <authorList>
            <person name="Spring S."/>
            <person name="Bunk B."/>
            <person name="Sproer C."/>
        </authorList>
    </citation>
    <scope>NUCLEOTIDE SEQUENCE [LARGE SCALE GENOMIC DNA]</scope>
    <source>
        <strain evidence="8">ST-NAGAB-D1</strain>
    </source>
</reference>
<dbReference type="InterPro" id="IPR029058">
    <property type="entry name" value="AB_hydrolase_fold"/>
</dbReference>
<evidence type="ECO:0000313" key="8">
    <source>
        <dbReference type="Proteomes" id="UP000189674"/>
    </source>
</evidence>
<evidence type="ECO:0000256" key="3">
    <source>
        <dbReference type="ARBA" id="ARBA00023098"/>
    </source>
</evidence>
<accession>A0A1U9NI67</accession>
<evidence type="ECO:0000256" key="1">
    <source>
        <dbReference type="ARBA" id="ARBA00022801"/>
    </source>
</evidence>
<organism evidence="7 8">
    <name type="scientific">Anaerohalosphaera lusitana</name>
    <dbReference type="NCBI Taxonomy" id="1936003"/>
    <lineage>
        <taxon>Bacteria</taxon>
        <taxon>Pseudomonadati</taxon>
        <taxon>Planctomycetota</taxon>
        <taxon>Phycisphaerae</taxon>
        <taxon>Sedimentisphaerales</taxon>
        <taxon>Anaerohalosphaeraceae</taxon>
        <taxon>Anaerohalosphaera</taxon>
    </lineage>
</organism>
<dbReference type="OrthoDB" id="192696at2"/>
<protein>
    <submittedName>
        <fullName evidence="7">Putative dienelactone hydrolase</fullName>
    </submittedName>
</protein>
<dbReference type="SUPFAM" id="SSF53474">
    <property type="entry name" value="alpha/beta-Hydrolases"/>
    <property type="match status" value="1"/>
</dbReference>
<feature type="chain" id="PRO_5012007530" evidence="5">
    <location>
        <begin position="27"/>
        <end position="333"/>
    </location>
</feature>
<sequence length="333" mass="36968" precursor="true">MSYNYKFARFALITALAFWLAISASASSNSDYDPLDIPADHEPEIIDTAVHDRARSRDIPLRIYLPASDSAAPVLLFSHGLGGSCKNNAYLANHWTARGYAAVFVQHPGSDNSVWKSVEPRQRLAAMQKAANGRNWLLRVRDIPVVIDRLEEWNAQTEHPLQNKLDLTRIGMSGHSFGAQTTQAVSGQTTHPRFSFTEPRIKAAVMFSPNCPKNLTPEQAFSRVKIPWMLMTGTKDTSVIGNATVESRLSVFGALPPGSKYELVLHDAEHSAFGDRALPGDTEPRNPNHHRAIVALTTAFWDAHLKNDTSARNWLNGPGPRTVLEPKDRWQTK</sequence>
<feature type="domain" description="Serine hydrolase" evidence="6">
    <location>
        <begin position="127"/>
        <end position="240"/>
    </location>
</feature>
<proteinExistence type="predicted"/>
<keyword evidence="5" id="KW-0732">Signal</keyword>
<dbReference type="PANTHER" id="PTHR10272">
    <property type="entry name" value="PLATELET-ACTIVATING FACTOR ACETYLHYDROLASE"/>
    <property type="match status" value="1"/>
</dbReference>
<dbReference type="InterPro" id="IPR005645">
    <property type="entry name" value="FSH-like_dom"/>
</dbReference>
<dbReference type="PANTHER" id="PTHR10272:SF0">
    <property type="entry name" value="PLATELET-ACTIVATING FACTOR ACETYLHYDROLASE"/>
    <property type="match status" value="1"/>
</dbReference>
<dbReference type="GO" id="GO:0016042">
    <property type="term" value="P:lipid catabolic process"/>
    <property type="evidence" value="ECO:0007669"/>
    <property type="project" value="UniProtKB-KW"/>
</dbReference>
<keyword evidence="3" id="KW-0443">Lipid metabolism</keyword>
<evidence type="ECO:0000256" key="2">
    <source>
        <dbReference type="ARBA" id="ARBA00022963"/>
    </source>
</evidence>
<dbReference type="AlphaFoldDB" id="A0A1U9NI67"/>
<evidence type="ECO:0000259" key="6">
    <source>
        <dbReference type="Pfam" id="PF03959"/>
    </source>
</evidence>
<dbReference type="STRING" id="1936003.STSP2_00349"/>
<evidence type="ECO:0000313" key="7">
    <source>
        <dbReference type="EMBL" id="AQT67206.1"/>
    </source>
</evidence>
<keyword evidence="8" id="KW-1185">Reference proteome</keyword>
<evidence type="ECO:0000256" key="5">
    <source>
        <dbReference type="SAM" id="SignalP"/>
    </source>
</evidence>
<dbReference type="Gene3D" id="3.40.50.1820">
    <property type="entry name" value="alpha/beta hydrolase"/>
    <property type="match status" value="1"/>
</dbReference>
<keyword evidence="1 7" id="KW-0378">Hydrolase</keyword>
<feature type="region of interest" description="Disordered" evidence="4">
    <location>
        <begin position="311"/>
        <end position="333"/>
    </location>
</feature>
<evidence type="ECO:0000256" key="4">
    <source>
        <dbReference type="SAM" id="MobiDB-lite"/>
    </source>
</evidence>
<keyword evidence="2" id="KW-0442">Lipid degradation</keyword>
<gene>
    <name evidence="7" type="ORF">STSP2_00349</name>
</gene>
<name>A0A1U9NI67_9BACT</name>
<feature type="compositionally biased region" description="Basic and acidic residues" evidence="4">
    <location>
        <begin position="324"/>
        <end position="333"/>
    </location>
</feature>
<dbReference type="RefSeq" id="WP_146659250.1">
    <property type="nucleotide sequence ID" value="NZ_CP019791.1"/>
</dbReference>